<feature type="transmembrane region" description="Helical" evidence="5">
    <location>
        <begin position="881"/>
        <end position="902"/>
    </location>
</feature>
<dbReference type="Proteomes" id="UP001165740">
    <property type="component" value="Chromosome 3"/>
</dbReference>
<dbReference type="PANTHER" id="PTHR45902:SF1">
    <property type="entry name" value="LATROPHILIN RECEPTOR-LIKE PROTEIN A"/>
    <property type="match status" value="1"/>
</dbReference>
<dbReference type="GO" id="GO:0004888">
    <property type="term" value="F:transmembrane signaling receptor activity"/>
    <property type="evidence" value="ECO:0007669"/>
    <property type="project" value="InterPro"/>
</dbReference>
<dbReference type="RefSeq" id="XP_055880688.1">
    <property type="nucleotide sequence ID" value="XM_056024713.1"/>
</dbReference>
<feature type="domain" description="G-protein coupled receptors family 2 profile 2" evidence="7">
    <location>
        <begin position="655"/>
        <end position="904"/>
    </location>
</feature>
<evidence type="ECO:0000313" key="9">
    <source>
        <dbReference type="RefSeq" id="XP_055880687.1"/>
    </source>
</evidence>
<feature type="signal peptide" evidence="6">
    <location>
        <begin position="1"/>
        <end position="28"/>
    </location>
</feature>
<evidence type="ECO:0000256" key="2">
    <source>
        <dbReference type="ARBA" id="ARBA00022692"/>
    </source>
</evidence>
<proteinExistence type="predicted"/>
<feature type="transmembrane region" description="Helical" evidence="5">
    <location>
        <begin position="763"/>
        <end position="790"/>
    </location>
</feature>
<evidence type="ECO:0000313" key="11">
    <source>
        <dbReference type="RefSeq" id="XP_055880689.1"/>
    </source>
</evidence>
<feature type="transmembrane region" description="Helical" evidence="5">
    <location>
        <begin position="657"/>
        <end position="680"/>
    </location>
</feature>
<feature type="chain" id="PRO_5044702700" evidence="6">
    <location>
        <begin position="29"/>
        <end position="995"/>
    </location>
</feature>
<feature type="transmembrane region" description="Helical" evidence="5">
    <location>
        <begin position="692"/>
        <end position="711"/>
    </location>
</feature>
<evidence type="ECO:0000259" key="7">
    <source>
        <dbReference type="PROSITE" id="PS50261"/>
    </source>
</evidence>
<evidence type="ECO:0000313" key="12">
    <source>
        <dbReference type="RefSeq" id="XP_055880691.1"/>
    </source>
</evidence>
<accession>A0A9W3A0I9</accession>
<evidence type="ECO:0000256" key="5">
    <source>
        <dbReference type="SAM" id="Phobius"/>
    </source>
</evidence>
<dbReference type="RefSeq" id="XP_055880691.1">
    <property type="nucleotide sequence ID" value="XM_056024716.1"/>
</dbReference>
<dbReference type="RefSeq" id="XP_055880689.1">
    <property type="nucleotide sequence ID" value="XM_056024714.1"/>
</dbReference>
<feature type="transmembrane region" description="Helical" evidence="5">
    <location>
        <begin position="810"/>
        <end position="834"/>
    </location>
</feature>
<organism evidence="8 11">
    <name type="scientific">Biomphalaria glabrata</name>
    <name type="common">Bloodfluke planorb</name>
    <name type="synonym">Freshwater snail</name>
    <dbReference type="NCBI Taxonomy" id="6526"/>
    <lineage>
        <taxon>Eukaryota</taxon>
        <taxon>Metazoa</taxon>
        <taxon>Spiralia</taxon>
        <taxon>Lophotrochozoa</taxon>
        <taxon>Mollusca</taxon>
        <taxon>Gastropoda</taxon>
        <taxon>Heterobranchia</taxon>
        <taxon>Euthyneura</taxon>
        <taxon>Panpulmonata</taxon>
        <taxon>Hygrophila</taxon>
        <taxon>Lymnaeoidea</taxon>
        <taxon>Planorbidae</taxon>
        <taxon>Biomphalaria</taxon>
    </lineage>
</organism>
<dbReference type="Pfam" id="PF00002">
    <property type="entry name" value="7tm_2"/>
    <property type="match status" value="1"/>
</dbReference>
<keyword evidence="8" id="KW-1185">Reference proteome</keyword>
<dbReference type="InterPro" id="IPR053231">
    <property type="entry name" value="GPCR_LN-TM7"/>
</dbReference>
<keyword evidence="6" id="KW-0732">Signal</keyword>
<dbReference type="PANTHER" id="PTHR45902">
    <property type="entry name" value="LATROPHILIN RECEPTOR-LIKE PROTEIN A"/>
    <property type="match status" value="1"/>
</dbReference>
<evidence type="ECO:0000313" key="8">
    <source>
        <dbReference type="Proteomes" id="UP001165740"/>
    </source>
</evidence>
<dbReference type="CDD" id="cd15039">
    <property type="entry name" value="7tmB3_Methuselah-like"/>
    <property type="match status" value="1"/>
</dbReference>
<evidence type="ECO:0000256" key="1">
    <source>
        <dbReference type="ARBA" id="ARBA00004141"/>
    </source>
</evidence>
<dbReference type="InterPro" id="IPR017981">
    <property type="entry name" value="GPCR_2-like_7TM"/>
</dbReference>
<feature type="transmembrane region" description="Helical" evidence="5">
    <location>
        <begin position="855"/>
        <end position="875"/>
    </location>
</feature>
<dbReference type="OrthoDB" id="6077263at2759"/>
<evidence type="ECO:0000256" key="6">
    <source>
        <dbReference type="SAM" id="SignalP"/>
    </source>
</evidence>
<dbReference type="GeneID" id="106054673"/>
<keyword evidence="4 5" id="KW-0472">Membrane</keyword>
<name>A0A9W3A0I9_BIOGL</name>
<dbReference type="AlphaFoldDB" id="A0A9W3A0I9"/>
<evidence type="ECO:0000256" key="3">
    <source>
        <dbReference type="ARBA" id="ARBA00022989"/>
    </source>
</evidence>
<dbReference type="GO" id="GO:0007166">
    <property type="term" value="P:cell surface receptor signaling pathway"/>
    <property type="evidence" value="ECO:0007669"/>
    <property type="project" value="InterPro"/>
</dbReference>
<dbReference type="InterPro" id="IPR000832">
    <property type="entry name" value="GPCR_2_secretin-like"/>
</dbReference>
<dbReference type="Gene3D" id="1.20.1070.10">
    <property type="entry name" value="Rhodopsin 7-helix transmembrane proteins"/>
    <property type="match status" value="1"/>
</dbReference>
<protein>
    <submittedName>
        <fullName evidence="9 10">Uncharacterized protein LOC106054673 isoform X1</fullName>
    </submittedName>
</protein>
<comment type="subcellular location">
    <subcellularLocation>
        <location evidence="1">Membrane</location>
        <topology evidence="1">Multi-pass membrane protein</topology>
    </subcellularLocation>
</comment>
<reference evidence="9 10" key="1">
    <citation type="submission" date="2025-04" db="UniProtKB">
        <authorList>
            <consortium name="RefSeq"/>
        </authorList>
    </citation>
    <scope>IDENTIFICATION</scope>
</reference>
<dbReference type="PROSITE" id="PS50261">
    <property type="entry name" value="G_PROTEIN_RECEP_F2_4"/>
    <property type="match status" value="1"/>
</dbReference>
<evidence type="ECO:0000256" key="4">
    <source>
        <dbReference type="ARBA" id="ARBA00023136"/>
    </source>
</evidence>
<keyword evidence="3 5" id="KW-1133">Transmembrane helix</keyword>
<evidence type="ECO:0000313" key="10">
    <source>
        <dbReference type="RefSeq" id="XP_055880688.1"/>
    </source>
</evidence>
<keyword evidence="2 5" id="KW-0812">Transmembrane</keyword>
<dbReference type="OMA" id="CEAMGIF"/>
<dbReference type="GO" id="GO:0016020">
    <property type="term" value="C:membrane"/>
    <property type="evidence" value="ECO:0007669"/>
    <property type="project" value="UniProtKB-SubCell"/>
</dbReference>
<gene>
    <name evidence="9 10 11 12" type="primary">LOC106054673</name>
</gene>
<dbReference type="RefSeq" id="XP_055880687.1">
    <property type="nucleotide sequence ID" value="XM_056024712.1"/>
</dbReference>
<sequence length="995" mass="110893">MVAQGYTPSGLFFSLTLLHLSLSPVVTSGDGRTSAPKRYGTYLDALPPHGSGEHQDFISRVIQWHSAYCGQDRLCKDQVPTQCYRCAPCACDHHCFTHNDCCPDRALEPRDEDLTRPFTGFDMNVLSCESARFHIPEWGERKSKVAKIPGDSTRILVGHYAQNSLESYYMVSRCPHSFTQDRDKCEPGDIAPVTSLESSSEVVFKNVHCARCHGVLDSIPWDIKFTCEKAKKLTSFQTAIDLAKMFVLSDDCESVFIPPPQKQARKCYVSKDMITKCNVTGKWRRRDSFYERACNSYVTPKLIDGLLYKNVFCYKCNYDESPHNEHKLLSSCQINPLTGNTSMDFTLRQSDVNSSPSRSPFPVDQTYKMCGKFGVYDNSEEVCREIVCEQGQHPVSGFCLPIFLTATGLGFELYFGLRPLQIIDLAGKDDLRHYLPAEMEVYLGQTLLQNSFQIQYFAMSFNTTDSEGRCGQLSTDLGVYARVVSKSSIDQKKVQEELLRLRFANFTLSHGTWNLTYQAFPSETPRFIMHPDRHLLPLTSSACVIVVSNDLLRQKKEGILRVGTTTPDPSRSLDSMSSANIIRISNLLECPHVRLFPHEYTVPGPGGSIGLHWGDPDSVVYRSRYKMDLDGNVSICLEDFLLKLNRDTSKRSGAENIVVAVLLPISLFSLLACFTVFVAFAELRSLSGKNNMLLTASLFCSQGALLLGYVVEDLSVSCVAFGILTHYFCLCLLCALIVCSYNVYATFATMHLSVNLNKEWRSLLLYCCFIFILPIPVVVVVIITHLVTHLPAIVVGYGGGAICIVSKATAIWVSLFVPIGVCLVITSILFVLTCTSLRHNKDIETNALEERHVQFYFRASLMTSLSWIVGFVGILTSFPSIRIAFIVLQCILGIYVFVTLVLTERVTRLLTGCCCGSRRPPRGRTSLNLKMASRSDCPARNPCIVATGFRKTGSVVADGVMADNLSQRTSEGNIVDLLPPNKLLSDISDTFETVT</sequence>
<feature type="transmembrane region" description="Helical" evidence="5">
    <location>
        <begin position="723"/>
        <end position="743"/>
    </location>
</feature>